<accession>A0A5B8T2F8</accession>
<feature type="region of interest" description="Disordered" evidence="1">
    <location>
        <begin position="1"/>
        <end position="98"/>
    </location>
</feature>
<reference evidence="2 3" key="1">
    <citation type="submission" date="2019-06" db="EMBL/GenBank/DDBJ databases">
        <title>Genome analyses of bacteria isolated from kimchi.</title>
        <authorList>
            <person name="Lee S."/>
            <person name="Ahn S."/>
            <person name="Roh S."/>
        </authorList>
    </citation>
    <scope>NUCLEOTIDE SEQUENCE [LARGE SCALE GENOMIC DNA]</scope>
    <source>
        <strain evidence="2 3">CBA3630</strain>
    </source>
</reference>
<dbReference type="Pfam" id="PF14265">
    <property type="entry name" value="DUF4355"/>
    <property type="match status" value="1"/>
</dbReference>
<dbReference type="AlphaFoldDB" id="A0A5B8T2F8"/>
<dbReference type="InterPro" id="IPR025580">
    <property type="entry name" value="Gp46"/>
</dbReference>
<proteinExistence type="predicted"/>
<dbReference type="Proteomes" id="UP000321296">
    <property type="component" value="Chromosome"/>
</dbReference>
<sequence length="183" mass="20203">MTEPAVDPNVNPDPAKEPGAEDKVTMTPEEFEAAKQEAAEKEAERRVAKVLSKKQAEWQEAKDKELEEAKSEAAKLAKMSAEERKAEEDKAKQELLDKREKELNMREYRYEAKHQLEENGLPDSFVDMVLSEDAETTKNNIGAIKAEFDKAIEAAVNEKLKGTTPKTGQGAGTKSALAEGLGL</sequence>
<evidence type="ECO:0000256" key="1">
    <source>
        <dbReference type="SAM" id="MobiDB-lite"/>
    </source>
</evidence>
<protein>
    <submittedName>
        <fullName evidence="2">DUF4355 domain-containing protein</fullName>
    </submittedName>
</protein>
<feature type="compositionally biased region" description="Basic and acidic residues" evidence="1">
    <location>
        <begin position="14"/>
        <end position="24"/>
    </location>
</feature>
<organism evidence="2 3">
    <name type="scientific">Leuconostoc pseudomesenteroides</name>
    <dbReference type="NCBI Taxonomy" id="33968"/>
    <lineage>
        <taxon>Bacteria</taxon>
        <taxon>Bacillati</taxon>
        <taxon>Bacillota</taxon>
        <taxon>Bacilli</taxon>
        <taxon>Lactobacillales</taxon>
        <taxon>Lactobacillaceae</taxon>
        <taxon>Leuconostoc</taxon>
    </lineage>
</organism>
<dbReference type="EMBL" id="CP042383">
    <property type="protein sequence ID" value="QEA41220.1"/>
    <property type="molecule type" value="Genomic_DNA"/>
</dbReference>
<evidence type="ECO:0000313" key="2">
    <source>
        <dbReference type="EMBL" id="QEA41220.1"/>
    </source>
</evidence>
<name>A0A5B8T2F8_LEUPS</name>
<dbReference type="KEGG" id="lpse:FGL85_01045"/>
<dbReference type="RefSeq" id="WP_147651076.1">
    <property type="nucleotide sequence ID" value="NZ_CP042383.1"/>
</dbReference>
<feature type="compositionally biased region" description="Basic and acidic residues" evidence="1">
    <location>
        <begin position="54"/>
        <end position="98"/>
    </location>
</feature>
<evidence type="ECO:0000313" key="3">
    <source>
        <dbReference type="Proteomes" id="UP000321296"/>
    </source>
</evidence>
<feature type="region of interest" description="Disordered" evidence="1">
    <location>
        <begin position="161"/>
        <end position="183"/>
    </location>
</feature>
<gene>
    <name evidence="2" type="ORF">FGL85_01045</name>
</gene>
<feature type="compositionally biased region" description="Basic and acidic residues" evidence="1">
    <location>
        <begin position="32"/>
        <end position="47"/>
    </location>
</feature>